<feature type="transmembrane region" description="Helical" evidence="1">
    <location>
        <begin position="154"/>
        <end position="171"/>
    </location>
</feature>
<sequence length="402" mass="41869">MGSSAKAATTPTPRLRAFNGPAVLSYGFRPFFLLAALWAAIGIAIWLLAFAGIIVLPTSFNPPDWHAHEMLFGFAAAAVAGFVLTAVPNWTGRLPLQGPALLLLTLLWLAGRLAVASSALIGGLTAATIDVTFLAALFLAVAREITAGRNWRNLPVATALFALLAANAIFHTEALVTGSTPALASRLGIATLVALVALIGGRIIPSFTRNWLSKQGEGRLPAPFGRFDQATLVATVIALTAWVVADDAILTALLLAVAAAANLLRLCRWAADRTLREPLLWMLHVAYLWIPIGLALLALHPFVAAVPSTAGVHALTAGAIGSMVLAVMTRASLGHTGRPLHAGAGTTLIYAAVLLAGGARIGAALFPQHYAPLLIGAGVAWVLAFGLFIALYAKALTTPRPR</sequence>
<evidence type="ECO:0000256" key="1">
    <source>
        <dbReference type="SAM" id="Phobius"/>
    </source>
</evidence>
<proteinExistence type="predicted"/>
<feature type="transmembrane region" description="Helical" evidence="1">
    <location>
        <begin position="310"/>
        <end position="328"/>
    </location>
</feature>
<evidence type="ECO:0000313" key="3">
    <source>
        <dbReference type="Proteomes" id="UP000516369"/>
    </source>
</evidence>
<feature type="transmembrane region" description="Helical" evidence="1">
    <location>
        <begin position="120"/>
        <end position="142"/>
    </location>
</feature>
<dbReference type="RefSeq" id="WP_190262139.1">
    <property type="nucleotide sequence ID" value="NZ_CP053923.1"/>
</dbReference>
<organism evidence="2 3">
    <name type="scientific">Defluviicoccus vanus</name>
    <dbReference type="NCBI Taxonomy" id="111831"/>
    <lineage>
        <taxon>Bacteria</taxon>
        <taxon>Pseudomonadati</taxon>
        <taxon>Pseudomonadota</taxon>
        <taxon>Alphaproteobacteria</taxon>
        <taxon>Rhodospirillales</taxon>
        <taxon>Rhodospirillaceae</taxon>
        <taxon>Defluviicoccus</taxon>
    </lineage>
</organism>
<accession>A0A7H1MZ17</accession>
<dbReference type="EMBL" id="CP053923">
    <property type="protein sequence ID" value="QNT68703.1"/>
    <property type="molecule type" value="Genomic_DNA"/>
</dbReference>
<keyword evidence="3" id="KW-1185">Reference proteome</keyword>
<dbReference type="Pfam" id="PF05940">
    <property type="entry name" value="NnrS"/>
    <property type="match status" value="1"/>
</dbReference>
<reference evidence="2 3" key="1">
    <citation type="submission" date="2020-05" db="EMBL/GenBank/DDBJ databases">
        <title>Complete closed genome sequence of Defluviicoccus vanus.</title>
        <authorList>
            <person name="Bessarab I."/>
            <person name="Arumugam K."/>
            <person name="Maszenan A.M."/>
            <person name="Seviour R.J."/>
            <person name="Williams R.B."/>
        </authorList>
    </citation>
    <scope>NUCLEOTIDE SEQUENCE [LARGE SCALE GENOMIC DNA]</scope>
    <source>
        <strain evidence="2 3">Ben 114</strain>
    </source>
</reference>
<evidence type="ECO:0000313" key="2">
    <source>
        <dbReference type="EMBL" id="QNT68703.1"/>
    </source>
</evidence>
<keyword evidence="1" id="KW-0472">Membrane</keyword>
<feature type="transmembrane region" description="Helical" evidence="1">
    <location>
        <begin position="279"/>
        <end position="304"/>
    </location>
</feature>
<dbReference type="Proteomes" id="UP000516369">
    <property type="component" value="Chromosome"/>
</dbReference>
<feature type="transmembrane region" description="Helical" evidence="1">
    <location>
        <begin position="183"/>
        <end position="204"/>
    </location>
</feature>
<protein>
    <submittedName>
        <fullName evidence="2">NnrS family protein</fullName>
    </submittedName>
</protein>
<feature type="transmembrane region" description="Helical" evidence="1">
    <location>
        <begin position="373"/>
        <end position="393"/>
    </location>
</feature>
<dbReference type="KEGG" id="dvn:HQ394_04135"/>
<dbReference type="AlphaFoldDB" id="A0A7H1MZ17"/>
<feature type="transmembrane region" description="Helical" evidence="1">
    <location>
        <begin position="249"/>
        <end position="267"/>
    </location>
</feature>
<feature type="transmembrane region" description="Helical" evidence="1">
    <location>
        <begin position="31"/>
        <end position="58"/>
    </location>
</feature>
<feature type="transmembrane region" description="Helical" evidence="1">
    <location>
        <begin position="94"/>
        <end position="114"/>
    </location>
</feature>
<dbReference type="InterPro" id="IPR010266">
    <property type="entry name" value="NnrS"/>
</dbReference>
<feature type="transmembrane region" description="Helical" evidence="1">
    <location>
        <begin position="340"/>
        <end position="361"/>
    </location>
</feature>
<name>A0A7H1MZ17_9PROT</name>
<feature type="transmembrane region" description="Helical" evidence="1">
    <location>
        <begin position="224"/>
        <end position="243"/>
    </location>
</feature>
<feature type="transmembrane region" description="Helical" evidence="1">
    <location>
        <begin position="70"/>
        <end position="87"/>
    </location>
</feature>
<keyword evidence="1" id="KW-0812">Transmembrane</keyword>
<gene>
    <name evidence="2" type="ORF">HQ394_04135</name>
</gene>
<keyword evidence="1" id="KW-1133">Transmembrane helix</keyword>